<protein>
    <submittedName>
        <fullName evidence="1">Uncharacterized protein</fullName>
    </submittedName>
</protein>
<gene>
    <name evidence="1" type="primary">A01p003270.1_BraROA</name>
    <name evidence="1" type="ORF">IGI04_000277</name>
</gene>
<name>A0ABQ7NPE9_BRACM</name>
<comment type="caution">
    <text evidence="1">The sequence shown here is derived from an EMBL/GenBank/DDBJ whole genome shotgun (WGS) entry which is preliminary data.</text>
</comment>
<keyword evidence="2" id="KW-1185">Reference proteome</keyword>
<dbReference type="Proteomes" id="UP000823674">
    <property type="component" value="Chromosome A01"/>
</dbReference>
<evidence type="ECO:0000313" key="2">
    <source>
        <dbReference type="Proteomes" id="UP000823674"/>
    </source>
</evidence>
<evidence type="ECO:0000313" key="1">
    <source>
        <dbReference type="EMBL" id="KAG5412710.1"/>
    </source>
</evidence>
<reference evidence="1 2" key="1">
    <citation type="submission" date="2021-03" db="EMBL/GenBank/DDBJ databases">
        <authorList>
            <person name="King G.J."/>
            <person name="Bancroft I."/>
            <person name="Baten A."/>
            <person name="Bloomfield J."/>
            <person name="Borpatragohain P."/>
            <person name="He Z."/>
            <person name="Irish N."/>
            <person name="Irwin J."/>
            <person name="Liu K."/>
            <person name="Mauleon R.P."/>
            <person name="Moore J."/>
            <person name="Morris R."/>
            <person name="Ostergaard L."/>
            <person name="Wang B."/>
            <person name="Wells R."/>
        </authorList>
    </citation>
    <scope>NUCLEOTIDE SEQUENCE [LARGE SCALE GENOMIC DNA]</scope>
    <source>
        <strain evidence="1">R-o-18</strain>
        <tissue evidence="1">Leaf</tissue>
    </source>
</reference>
<proteinExistence type="predicted"/>
<sequence length="92" mass="10349">MIVVWDNRELLTAGSKVGFNELNFEVLSALPNFLQIFISSIILRAGSDTKHIKHALLTFKMFSYSGGNLFQQKLSVLLVLSYIKEDGWNLAS</sequence>
<organism evidence="1 2">
    <name type="scientific">Brassica rapa subsp. trilocularis</name>
    <dbReference type="NCBI Taxonomy" id="1813537"/>
    <lineage>
        <taxon>Eukaryota</taxon>
        <taxon>Viridiplantae</taxon>
        <taxon>Streptophyta</taxon>
        <taxon>Embryophyta</taxon>
        <taxon>Tracheophyta</taxon>
        <taxon>Spermatophyta</taxon>
        <taxon>Magnoliopsida</taxon>
        <taxon>eudicotyledons</taxon>
        <taxon>Gunneridae</taxon>
        <taxon>Pentapetalae</taxon>
        <taxon>rosids</taxon>
        <taxon>malvids</taxon>
        <taxon>Brassicales</taxon>
        <taxon>Brassicaceae</taxon>
        <taxon>Brassiceae</taxon>
        <taxon>Brassica</taxon>
    </lineage>
</organism>
<dbReference type="EMBL" id="JADBGQ010000001">
    <property type="protein sequence ID" value="KAG5412710.1"/>
    <property type="molecule type" value="Genomic_DNA"/>
</dbReference>
<accession>A0ABQ7NPE9</accession>